<dbReference type="EMBL" id="OIVN01000744">
    <property type="protein sequence ID" value="SPC84944.1"/>
    <property type="molecule type" value="Genomic_DNA"/>
</dbReference>
<gene>
    <name evidence="2" type="ORF">FSB_LOCUS12826</name>
</gene>
<accession>A0A2N9FDT6</accession>
<evidence type="ECO:0008006" key="3">
    <source>
        <dbReference type="Google" id="ProtNLM"/>
    </source>
</evidence>
<dbReference type="SUPFAM" id="SSF50630">
    <property type="entry name" value="Acid proteases"/>
    <property type="match status" value="1"/>
</dbReference>
<feature type="coiled-coil region" evidence="1">
    <location>
        <begin position="1"/>
        <end position="49"/>
    </location>
</feature>
<dbReference type="AlphaFoldDB" id="A0A2N9FDT6"/>
<dbReference type="Gene3D" id="2.40.70.10">
    <property type="entry name" value="Acid Proteases"/>
    <property type="match status" value="1"/>
</dbReference>
<organism evidence="2">
    <name type="scientific">Fagus sylvatica</name>
    <name type="common">Beechnut</name>
    <dbReference type="NCBI Taxonomy" id="28930"/>
    <lineage>
        <taxon>Eukaryota</taxon>
        <taxon>Viridiplantae</taxon>
        <taxon>Streptophyta</taxon>
        <taxon>Embryophyta</taxon>
        <taxon>Tracheophyta</taxon>
        <taxon>Spermatophyta</taxon>
        <taxon>Magnoliopsida</taxon>
        <taxon>eudicotyledons</taxon>
        <taxon>Gunneridae</taxon>
        <taxon>Pentapetalae</taxon>
        <taxon>rosids</taxon>
        <taxon>fabids</taxon>
        <taxon>Fagales</taxon>
        <taxon>Fagaceae</taxon>
        <taxon>Fagus</taxon>
    </lineage>
</organism>
<reference evidence="2" key="1">
    <citation type="submission" date="2018-02" db="EMBL/GenBank/DDBJ databases">
        <authorList>
            <person name="Cohen D.B."/>
            <person name="Kent A.D."/>
        </authorList>
    </citation>
    <scope>NUCLEOTIDE SEQUENCE</scope>
</reference>
<protein>
    <recommendedName>
        <fullName evidence="3">Retrotransposon gag domain-containing protein</fullName>
    </recommendedName>
</protein>
<evidence type="ECO:0000313" key="2">
    <source>
        <dbReference type="EMBL" id="SPC84944.1"/>
    </source>
</evidence>
<dbReference type="CDD" id="cd00303">
    <property type="entry name" value="retropepsin_like"/>
    <property type="match status" value="1"/>
</dbReference>
<keyword evidence="1" id="KW-0175">Coiled coil</keyword>
<sequence>MTEEASKLRGLEARVAALETKFNFLLQFIRRLTEREEEKKKAMINKRQEEICLALSPSKVAQTLPTPRRPAFHKRMITPVGLRTRIGPQPKDYNKDLTCDYHQGEVGHTVGNCRVLRHRIQDLLDQGVLKFRIEGIINAIGAEKSDEVDITSAKIPWEPFPTSRAQKELAEAGIYKYHPEAQGRNLQSFKEVKKEVTSLIMGGLVKRRREQPEEYCMTFDQLRLSPYERTNFQARMDRIKEDFEEFCEKKKKELGKLSPAHHRRRPSLDPVVIQYATKEKIMLQTASVSTIQSLEKVLSVVIQMPQPFPYQDDKRVPWNYGMKVISTREGKPKTEEEMVGNLTFGLGGITRSGKCYTPEELEKRRKEMGKAMEDPVKTKAAEDEAADFLRIIKSSEYSVVKQLSKMPSHISVLSLLLASESHRKALLKVLNEAYVPEDITGPSFENMVTSILVTNQLTFSVDELPPEGRGHIKALYISVKTNDRIVSKVLVDNGSALNVCPLSTLEKLDIDPTRVRVTSMIVRAFDGTRREVLGEIDLPVEVGPQVYNINFQVLRIDSPYNLLLGRPWLHTAGAVPSSLHQKMKLIIGNQLVTILAEEPISIYNDSAVPYIDGCASEEASFHRFQPGQGLGCANQGRTAIVTLEGNKDGYGLGYTPTRKDRQLAYKARRQKAAAKLRGEKWPEKKMVIPHIRTTFPASAMFQVDEDDVDELALLFTEDLSIDVITTEGDSTAPPIRPDHCKGVDLEDFLDEEDLKGYRIEEETPDEDTEKDTDFPNLLPHWMIPRGLETLEFEMFCEHGDPEFHLRRYHEKMALYTDDELLMISMFHESLLECAVTWFYQLKNIACWEDLARAFLGRYRHNLKSLPPPPGNINTATAEEEHAAPTVEGLKYRCHHHRRGFHHTTDLPLPTGRGSQDVDWCAVATAYLK</sequence>
<dbReference type="PANTHER" id="PTHR32108:SF9">
    <property type="entry name" value="REVERSE TRANSCRIPTASE RNASE H-LIKE DOMAIN-CONTAINING PROTEIN"/>
    <property type="match status" value="1"/>
</dbReference>
<evidence type="ECO:0000256" key="1">
    <source>
        <dbReference type="SAM" id="Coils"/>
    </source>
</evidence>
<name>A0A2N9FDT6_FAGSY</name>
<proteinExistence type="predicted"/>
<dbReference type="InterPro" id="IPR021109">
    <property type="entry name" value="Peptidase_aspartic_dom_sf"/>
</dbReference>
<dbReference type="PANTHER" id="PTHR32108">
    <property type="entry name" value="DNA-DIRECTED RNA POLYMERASE SUBUNIT ALPHA"/>
    <property type="match status" value="1"/>
</dbReference>